<dbReference type="InterPro" id="IPR013078">
    <property type="entry name" value="His_Pase_superF_clade-1"/>
</dbReference>
<dbReference type="Gene3D" id="3.40.50.1240">
    <property type="entry name" value="Phosphoglycerate mutase-like"/>
    <property type="match status" value="1"/>
</dbReference>
<dbReference type="InterPro" id="IPR029033">
    <property type="entry name" value="His_PPase_superfam"/>
</dbReference>
<dbReference type="GO" id="GO:0005737">
    <property type="term" value="C:cytoplasm"/>
    <property type="evidence" value="ECO:0007669"/>
    <property type="project" value="InterPro"/>
</dbReference>
<organism evidence="1">
    <name type="scientific">marine sediment metagenome</name>
    <dbReference type="NCBI Taxonomy" id="412755"/>
    <lineage>
        <taxon>unclassified sequences</taxon>
        <taxon>metagenomes</taxon>
        <taxon>ecological metagenomes</taxon>
    </lineage>
</organism>
<dbReference type="NCBIfam" id="TIGR00249">
    <property type="entry name" value="sixA"/>
    <property type="match status" value="1"/>
</dbReference>
<dbReference type="Pfam" id="PF00300">
    <property type="entry name" value="His_Phos_1"/>
    <property type="match status" value="1"/>
</dbReference>
<accession>X1AB27</accession>
<dbReference type="InterPro" id="IPR004449">
    <property type="entry name" value="SixA"/>
</dbReference>
<name>X1AB27_9ZZZZ</name>
<dbReference type="EMBL" id="BART01009363">
    <property type="protein sequence ID" value="GAG67187.1"/>
    <property type="molecule type" value="Genomic_DNA"/>
</dbReference>
<comment type="caution">
    <text evidence="1">The sequence shown here is derived from an EMBL/GenBank/DDBJ whole genome shotgun (WGS) entry which is preliminary data.</text>
</comment>
<dbReference type="AlphaFoldDB" id="X1AB27"/>
<gene>
    <name evidence="1" type="ORF">S01H4_20765</name>
</gene>
<dbReference type="GO" id="GO:0101006">
    <property type="term" value="F:protein histidine phosphatase activity"/>
    <property type="evidence" value="ECO:0007669"/>
    <property type="project" value="InterPro"/>
</dbReference>
<proteinExistence type="predicted"/>
<protein>
    <recommendedName>
        <fullName evidence="2">Phosphohistidine phosphatase SixA</fullName>
    </recommendedName>
</protein>
<dbReference type="CDD" id="cd07040">
    <property type="entry name" value="HP"/>
    <property type="match status" value="1"/>
</dbReference>
<sequence length="151" mass="16932">MRHGEAHSVDVDPQQALTENGKAGVSKMAKYLSDCKIHIAQIMHSPKNRAKQTAEIFATELQSDCSEVESILSPEADVGTMLDYIKNLSSDTMLVTHLPFIAKLLSALVINDENFYPLSNFVPCTAVCLEYYQDQRYIINWLLRPSIINIS</sequence>
<reference evidence="1" key="1">
    <citation type="journal article" date="2014" name="Front. Microbiol.">
        <title>High frequency of phylogenetically diverse reductive dehalogenase-homologous genes in deep subseafloor sedimentary metagenomes.</title>
        <authorList>
            <person name="Kawai M."/>
            <person name="Futagami T."/>
            <person name="Toyoda A."/>
            <person name="Takaki Y."/>
            <person name="Nishi S."/>
            <person name="Hori S."/>
            <person name="Arai W."/>
            <person name="Tsubouchi T."/>
            <person name="Morono Y."/>
            <person name="Uchiyama I."/>
            <person name="Ito T."/>
            <person name="Fujiyama A."/>
            <person name="Inagaki F."/>
            <person name="Takami H."/>
        </authorList>
    </citation>
    <scope>NUCLEOTIDE SEQUENCE</scope>
    <source>
        <strain evidence="1">Expedition CK06-06</strain>
    </source>
</reference>
<dbReference type="SUPFAM" id="SSF53254">
    <property type="entry name" value="Phosphoglycerate mutase-like"/>
    <property type="match status" value="1"/>
</dbReference>
<evidence type="ECO:0000313" key="1">
    <source>
        <dbReference type="EMBL" id="GAG67187.1"/>
    </source>
</evidence>
<evidence type="ECO:0008006" key="2">
    <source>
        <dbReference type="Google" id="ProtNLM"/>
    </source>
</evidence>